<evidence type="ECO:0000259" key="16">
    <source>
        <dbReference type="Pfam" id="PF07504"/>
    </source>
</evidence>
<evidence type="ECO:0000313" key="18">
    <source>
        <dbReference type="Proteomes" id="UP001597221"/>
    </source>
</evidence>
<dbReference type="InterPro" id="IPR050728">
    <property type="entry name" value="Zinc_Metalloprotease_M4"/>
</dbReference>
<comment type="cofactor">
    <cofactor evidence="1 12">
        <name>Zn(2+)</name>
        <dbReference type="ChEBI" id="CHEBI:29105"/>
    </cofactor>
</comment>
<dbReference type="EMBL" id="JBHUDE010000158">
    <property type="protein sequence ID" value="MFD1609511.1"/>
    <property type="molecule type" value="Genomic_DNA"/>
</dbReference>
<gene>
    <name evidence="17" type="ORF">ACFSBH_17985</name>
</gene>
<dbReference type="InterPro" id="IPR025711">
    <property type="entry name" value="PepSY"/>
</dbReference>
<evidence type="ECO:0000256" key="7">
    <source>
        <dbReference type="ARBA" id="ARBA00022729"/>
    </source>
</evidence>
<evidence type="ECO:0000256" key="1">
    <source>
        <dbReference type="ARBA" id="ARBA00001947"/>
    </source>
</evidence>
<dbReference type="Gene3D" id="1.10.390.10">
    <property type="entry name" value="Neutral Protease Domain 2"/>
    <property type="match status" value="1"/>
</dbReference>
<dbReference type="InterPro" id="IPR013856">
    <property type="entry name" value="Peptidase_M4_domain"/>
</dbReference>
<dbReference type="PANTHER" id="PTHR33794">
    <property type="entry name" value="BACILLOLYSIN"/>
    <property type="match status" value="1"/>
</dbReference>
<evidence type="ECO:0000256" key="10">
    <source>
        <dbReference type="ARBA" id="ARBA00022837"/>
    </source>
</evidence>
<evidence type="ECO:0000256" key="8">
    <source>
        <dbReference type="ARBA" id="ARBA00022801"/>
    </source>
</evidence>
<keyword evidence="5 12" id="KW-0645">Protease</keyword>
<keyword evidence="10" id="KW-0106">Calcium</keyword>
<feature type="signal peptide" evidence="12">
    <location>
        <begin position="1"/>
        <end position="32"/>
    </location>
</feature>
<feature type="domain" description="FTP" evidence="16">
    <location>
        <begin position="84"/>
        <end position="133"/>
    </location>
</feature>
<evidence type="ECO:0000256" key="3">
    <source>
        <dbReference type="ARBA" id="ARBA00009388"/>
    </source>
</evidence>
<dbReference type="InterPro" id="IPR023612">
    <property type="entry name" value="Peptidase_M4"/>
</dbReference>
<reference evidence="18" key="1">
    <citation type="journal article" date="2019" name="Int. J. Syst. Evol. Microbiol.">
        <title>The Global Catalogue of Microorganisms (GCM) 10K type strain sequencing project: providing services to taxonomists for standard genome sequencing and annotation.</title>
        <authorList>
            <consortium name="The Broad Institute Genomics Platform"/>
            <consortium name="The Broad Institute Genome Sequencing Center for Infectious Disease"/>
            <person name="Wu L."/>
            <person name="Ma J."/>
        </authorList>
    </citation>
    <scope>NUCLEOTIDE SEQUENCE [LARGE SCALE GENOMIC DNA]</scope>
    <source>
        <strain evidence="18">CGMCC 1.12376</strain>
    </source>
</reference>
<dbReference type="PANTHER" id="PTHR33794:SF3">
    <property type="entry name" value="NEUTRAL PROTEASE B"/>
    <property type="match status" value="1"/>
</dbReference>
<accession>A0ABW4HWK8</accession>
<dbReference type="InterPro" id="IPR011096">
    <property type="entry name" value="FTP_domain"/>
</dbReference>
<evidence type="ECO:0000256" key="9">
    <source>
        <dbReference type="ARBA" id="ARBA00022833"/>
    </source>
</evidence>
<sequence length="532" mass="58740">MSRLNTRIKVYSSIAALSIGLGAFFTTGSASAEEVKINEVHETPSYIIDNWSAPQKLSKEEIAIEFLKQNSAKFKLNKSEAEESFIIVDEIADDSTGTHHFKLEQVYEGIPVYNGGQTITLDENDNVTSYFGTVIPDLAKEMIEIENIISEKVAIDKAKAALEKRIGTVENYDGEVKAEQYIYEYKDKFYHTYLVTASTSEPQVGFWHYFIDATNGKVVDSYNAAHNVTAFGNGVFGERRKFEASLLDGLYGLHDQTRGQGVLTFDNNHNDALVTSVSKMFTDGAAVDAHANAQITYDYFKRTFNRDSVDDNGQPLLSRVHVGENWANASWNGVYMSYGDGDGVRFHNLAAGLDVAAHEMSHGVVQHTANLIYRNESGALNESFADIFGAMVDRDDWIIGEDIMADGTIGLRSLEDPAVLIERRTAAPYPDHWSLRYEGPLDNGGVHINSSINNKAAYLVSEGGEHYGVVVEGVGREATEQIYYRALANYLTRNSDFSMMRQAAIQAATDLYGADSAAVQAVKQAYNAVGVY</sequence>
<keyword evidence="4 12" id="KW-0964">Secreted</keyword>
<dbReference type="Pfam" id="PF07504">
    <property type="entry name" value="FTP"/>
    <property type="match status" value="1"/>
</dbReference>
<dbReference type="Pfam" id="PF02868">
    <property type="entry name" value="Peptidase_M4_C"/>
    <property type="match status" value="1"/>
</dbReference>
<keyword evidence="11 12" id="KW-0482">Metalloprotease</keyword>
<comment type="caution">
    <text evidence="17">The sequence shown here is derived from an EMBL/GenBank/DDBJ whole genome shotgun (WGS) entry which is preliminary data.</text>
</comment>
<dbReference type="Gene3D" id="3.10.450.490">
    <property type="match status" value="1"/>
</dbReference>
<dbReference type="EC" id="3.4.24.-" evidence="12"/>
<keyword evidence="9 12" id="KW-0862">Zinc</keyword>
<dbReference type="SUPFAM" id="SSF55486">
    <property type="entry name" value="Metalloproteases ('zincins'), catalytic domain"/>
    <property type="match status" value="1"/>
</dbReference>
<evidence type="ECO:0000256" key="5">
    <source>
        <dbReference type="ARBA" id="ARBA00022670"/>
    </source>
</evidence>
<evidence type="ECO:0000256" key="6">
    <source>
        <dbReference type="ARBA" id="ARBA00022723"/>
    </source>
</evidence>
<dbReference type="Gene3D" id="3.10.170.10">
    <property type="match status" value="1"/>
</dbReference>
<dbReference type="InterPro" id="IPR027268">
    <property type="entry name" value="Peptidase_M4/M1_CTD_sf"/>
</dbReference>
<evidence type="ECO:0000256" key="2">
    <source>
        <dbReference type="ARBA" id="ARBA00004613"/>
    </source>
</evidence>
<name>A0ABW4HWK8_9BACI</name>
<comment type="similarity">
    <text evidence="3 12">Belongs to the peptidase M4 family.</text>
</comment>
<keyword evidence="8 12" id="KW-0378">Hydrolase</keyword>
<evidence type="ECO:0000256" key="11">
    <source>
        <dbReference type="ARBA" id="ARBA00023049"/>
    </source>
</evidence>
<keyword evidence="18" id="KW-1185">Reference proteome</keyword>
<dbReference type="Pfam" id="PF03413">
    <property type="entry name" value="PepSY"/>
    <property type="match status" value="1"/>
</dbReference>
<dbReference type="CDD" id="cd09597">
    <property type="entry name" value="M4_TLP"/>
    <property type="match status" value="1"/>
</dbReference>
<feature type="domain" description="Peptidase M4" evidence="13">
    <location>
        <begin position="230"/>
        <end position="366"/>
    </location>
</feature>
<dbReference type="PRINTS" id="PR00730">
    <property type="entry name" value="THERMOLYSIN"/>
</dbReference>
<evidence type="ECO:0000313" key="17">
    <source>
        <dbReference type="EMBL" id="MFD1609511.1"/>
    </source>
</evidence>
<evidence type="ECO:0000256" key="4">
    <source>
        <dbReference type="ARBA" id="ARBA00022525"/>
    </source>
</evidence>
<feature type="domain" description="PepSY" evidence="15">
    <location>
        <begin position="149"/>
        <end position="221"/>
    </location>
</feature>
<dbReference type="RefSeq" id="WP_379598931.1">
    <property type="nucleotide sequence ID" value="NZ_JAMBON010000023.1"/>
</dbReference>
<proteinExistence type="inferred from homology"/>
<dbReference type="InterPro" id="IPR001570">
    <property type="entry name" value="Peptidase_M4_C_domain"/>
</dbReference>
<comment type="subcellular location">
    <subcellularLocation>
        <location evidence="2 12">Secreted</location>
    </subcellularLocation>
</comment>
<protein>
    <recommendedName>
        <fullName evidence="12">Neutral metalloproteinase</fullName>
        <ecNumber evidence="12">3.4.24.-</ecNumber>
    </recommendedName>
</protein>
<dbReference type="Pfam" id="PF01447">
    <property type="entry name" value="Peptidase_M4"/>
    <property type="match status" value="1"/>
</dbReference>
<feature type="domain" description="Peptidase M4 C-terminal" evidence="14">
    <location>
        <begin position="369"/>
        <end position="531"/>
    </location>
</feature>
<evidence type="ECO:0000259" key="15">
    <source>
        <dbReference type="Pfam" id="PF03413"/>
    </source>
</evidence>
<comment type="function">
    <text evidence="12">Extracellular zinc metalloprotease.</text>
</comment>
<keyword evidence="7 12" id="KW-0732">Signal</keyword>
<dbReference type="Proteomes" id="UP001597221">
    <property type="component" value="Unassembled WGS sequence"/>
</dbReference>
<dbReference type="Gene3D" id="3.10.450.40">
    <property type="match status" value="1"/>
</dbReference>
<evidence type="ECO:0000259" key="14">
    <source>
        <dbReference type="Pfam" id="PF02868"/>
    </source>
</evidence>
<organism evidence="17 18">
    <name type="scientific">Oceanobacillus luteolus</name>
    <dbReference type="NCBI Taxonomy" id="1274358"/>
    <lineage>
        <taxon>Bacteria</taxon>
        <taxon>Bacillati</taxon>
        <taxon>Bacillota</taxon>
        <taxon>Bacilli</taxon>
        <taxon>Bacillales</taxon>
        <taxon>Bacillaceae</taxon>
        <taxon>Oceanobacillus</taxon>
    </lineage>
</organism>
<feature type="chain" id="PRO_5045006156" description="Neutral metalloproteinase" evidence="12">
    <location>
        <begin position="33"/>
        <end position="532"/>
    </location>
</feature>
<evidence type="ECO:0000259" key="13">
    <source>
        <dbReference type="Pfam" id="PF01447"/>
    </source>
</evidence>
<keyword evidence="6" id="KW-0479">Metal-binding</keyword>
<evidence type="ECO:0000256" key="12">
    <source>
        <dbReference type="RuleBase" id="RU366073"/>
    </source>
</evidence>